<dbReference type="InterPro" id="IPR016181">
    <property type="entry name" value="Acyl_CoA_acyltransferase"/>
</dbReference>
<dbReference type="PANTHER" id="PTHR43792:SF1">
    <property type="entry name" value="N-ACETYLTRANSFERASE DOMAIN-CONTAINING PROTEIN"/>
    <property type="match status" value="1"/>
</dbReference>
<dbReference type="Gene3D" id="3.40.630.30">
    <property type="match status" value="1"/>
</dbReference>
<keyword evidence="3" id="KW-1185">Reference proteome</keyword>
<gene>
    <name evidence="2" type="ORF">ACD661_13525</name>
</gene>
<dbReference type="Proteomes" id="UP001615550">
    <property type="component" value="Unassembled WGS sequence"/>
</dbReference>
<keyword evidence="2" id="KW-0012">Acyltransferase</keyword>
<dbReference type="GO" id="GO:0016746">
    <property type="term" value="F:acyltransferase activity"/>
    <property type="evidence" value="ECO:0007669"/>
    <property type="project" value="UniProtKB-KW"/>
</dbReference>
<feature type="domain" description="N-acetyltransferase" evidence="1">
    <location>
        <begin position="11"/>
        <end position="171"/>
    </location>
</feature>
<reference evidence="2 3" key="1">
    <citation type="submission" date="2024-08" db="EMBL/GenBank/DDBJ databases">
        <title>Draft Genome Sequence of Legionella lytica strain DSB2004, Isolated From a Fire Sprinkler System.</title>
        <authorList>
            <person name="Everhart A.D."/>
            <person name="Kidane D.T."/>
            <person name="Farone A.L."/>
            <person name="Farone M.B."/>
        </authorList>
    </citation>
    <scope>NUCLEOTIDE SEQUENCE [LARGE SCALE GENOMIC DNA]</scope>
    <source>
        <strain evidence="2 3">DSB2004</strain>
    </source>
</reference>
<comment type="caution">
    <text evidence="2">The sequence shown here is derived from an EMBL/GenBank/DDBJ whole genome shotgun (WGS) entry which is preliminary data.</text>
</comment>
<evidence type="ECO:0000313" key="3">
    <source>
        <dbReference type="Proteomes" id="UP001615550"/>
    </source>
</evidence>
<dbReference type="PANTHER" id="PTHR43792">
    <property type="entry name" value="GNAT FAMILY, PUTATIVE (AFU_ORTHOLOGUE AFUA_3G00765)-RELATED-RELATED"/>
    <property type="match status" value="1"/>
</dbReference>
<keyword evidence="2" id="KW-0808">Transferase</keyword>
<evidence type="ECO:0000259" key="1">
    <source>
        <dbReference type="PROSITE" id="PS51186"/>
    </source>
</evidence>
<evidence type="ECO:0000313" key="2">
    <source>
        <dbReference type="EMBL" id="MFJ1269581.1"/>
    </source>
</evidence>
<dbReference type="InterPro" id="IPR051531">
    <property type="entry name" value="N-acetyltransferase"/>
</dbReference>
<dbReference type="InterPro" id="IPR000182">
    <property type="entry name" value="GNAT_dom"/>
</dbReference>
<organism evidence="2 3">
    <name type="scientific">Legionella lytica</name>
    <dbReference type="NCBI Taxonomy" id="96232"/>
    <lineage>
        <taxon>Bacteria</taxon>
        <taxon>Pseudomonadati</taxon>
        <taxon>Pseudomonadota</taxon>
        <taxon>Gammaproteobacteria</taxon>
        <taxon>Legionellales</taxon>
        <taxon>Legionellaceae</taxon>
        <taxon>Legionella</taxon>
    </lineage>
</organism>
<dbReference type="SUPFAM" id="SSF55729">
    <property type="entry name" value="Acyl-CoA N-acyltransferases (Nat)"/>
    <property type="match status" value="1"/>
</dbReference>
<dbReference type="EMBL" id="JBGORX010000007">
    <property type="protein sequence ID" value="MFJ1269581.1"/>
    <property type="molecule type" value="Genomic_DNA"/>
</dbReference>
<dbReference type="EC" id="2.3.-.-" evidence="2"/>
<dbReference type="RefSeq" id="WP_400188396.1">
    <property type="nucleotide sequence ID" value="NZ_JBGORX010000007.1"/>
</dbReference>
<dbReference type="PROSITE" id="PS51186">
    <property type="entry name" value="GNAT"/>
    <property type="match status" value="1"/>
</dbReference>
<name>A0ABW8DC91_9GAMM</name>
<sequence>MMSLFLETKNLIIKTPEPSDFNDLYALQSDVEVMKYIGQGVRTQAEVRSGLEKAITHYQQHHFSLGSVFAKESGAFVGRAGLIYLAYDDTQPDVEVGYALMKNAWNKGYATELARALIHWGFEQLTVARLVGIINPHNEGSRRVLEKAGMHYVGRSHYWDNEVDLYEIQKR</sequence>
<dbReference type="Pfam" id="PF13302">
    <property type="entry name" value="Acetyltransf_3"/>
    <property type="match status" value="1"/>
</dbReference>
<protein>
    <submittedName>
        <fullName evidence="2">GNAT family N-acetyltransferase</fullName>
        <ecNumber evidence="2">2.3.-.-</ecNumber>
    </submittedName>
</protein>
<proteinExistence type="predicted"/>
<accession>A0ABW8DC91</accession>